<protein>
    <recommendedName>
        <fullName evidence="3">LysM domain-containing protein</fullName>
    </recommendedName>
</protein>
<dbReference type="AlphaFoldDB" id="A0AAQ0BSW1"/>
<dbReference type="GeneID" id="45698943"/>
<reference evidence="1 2" key="1">
    <citation type="submission" date="2020-12" db="EMBL/GenBank/DDBJ databases">
        <title>FDA dAtabase for Regulatory Grade micrObial Sequences (FDA-ARGOS): Supporting development and validation of Infectious Disease Dx tests.</title>
        <authorList>
            <person name="Minogue T."/>
            <person name="Wolcott M."/>
            <person name="Wasieloski L."/>
            <person name="Aguilar W."/>
            <person name="Moore D."/>
            <person name="Jaissle J."/>
            <person name="Tallon L."/>
            <person name="Sadzewicz L."/>
            <person name="Zhao X."/>
            <person name="Boylan J."/>
            <person name="Ott S."/>
            <person name="Bowen H."/>
            <person name="Vavikolanu K."/>
            <person name="Mehta A."/>
            <person name="Aluvathingal J."/>
            <person name="Nadendla S."/>
            <person name="Yan Y."/>
            <person name="Sichtig H."/>
        </authorList>
    </citation>
    <scope>NUCLEOTIDE SEQUENCE [LARGE SCALE GENOMIC DNA]</scope>
    <source>
        <strain evidence="1 2">FDAARGOS_949</strain>
    </source>
</reference>
<dbReference type="Proteomes" id="UP000594892">
    <property type="component" value="Chromosome 2"/>
</dbReference>
<evidence type="ECO:0000313" key="2">
    <source>
        <dbReference type="Proteomes" id="UP000594892"/>
    </source>
</evidence>
<sequence length="321" mass="33698">MATTLILGDFEFQDFEVPEVIGFGGDQRLSIKKMLGGVRDVQALGTDPRPIEWAGQFFPTQDGQTALDRALTLKQMMDAAQPLYLSWDEIYLQVFIRSFDPDYRFARIPYRISCEVVADLTAPVYEAGEPDADDLIDGDLDSANSLTEGIGDSTLSGLMDTVSSAVGSVSTFVGAAQSTVASVLQPLNAAAQRVSSLIASTDSVLASVGVPAGVLPSVPLLSNISVFTSQLGACGQQTQLLQLSGLLGRIKTNLGLVNSSVRTTTVPGGNLFDIASKEYGDPTAWTLIANANNLTDPTLAGISTLIIPPYVASASGGVLSS</sequence>
<organism evidence="1 2">
    <name type="scientific">Burkholderia glumae</name>
    <name type="common">Pseudomonas glumae</name>
    <dbReference type="NCBI Taxonomy" id="337"/>
    <lineage>
        <taxon>Bacteria</taxon>
        <taxon>Pseudomonadati</taxon>
        <taxon>Pseudomonadota</taxon>
        <taxon>Betaproteobacteria</taxon>
        <taxon>Burkholderiales</taxon>
        <taxon>Burkholderiaceae</taxon>
        <taxon>Burkholderia</taxon>
    </lineage>
</organism>
<evidence type="ECO:0008006" key="3">
    <source>
        <dbReference type="Google" id="ProtNLM"/>
    </source>
</evidence>
<dbReference type="RefSeq" id="WP_015876025.1">
    <property type="nucleotide sequence ID" value="NZ_CP033641.1"/>
</dbReference>
<accession>A0AAQ0BSW1</accession>
<name>A0AAQ0BSW1_BURGL</name>
<gene>
    <name evidence="1" type="ORF">I6H06_13215</name>
</gene>
<evidence type="ECO:0000313" key="1">
    <source>
        <dbReference type="EMBL" id="QPQ93234.1"/>
    </source>
</evidence>
<proteinExistence type="predicted"/>
<dbReference type="EMBL" id="CP065601">
    <property type="protein sequence ID" value="QPQ93234.1"/>
    <property type="molecule type" value="Genomic_DNA"/>
</dbReference>